<sequence length="217" mass="23318">MPRSPIRRFASFALIVGPLLSACSTVPLGDEVDPATVRPTAAIYAPEDLRGLDVPALQARGDASAFNELGRRYGLGLGVAKDSVQSKAHYQRAAELGLAMGQCNLAFMHLQGEGTPKNTAEAVRWYRACAAQGHYVGARALGSLYARGDAGLPRDGRRAEAWYLLAARQGHVPAQEALVTMYSQGLPGLSPDPVKAAVWKHRVRDAVLFNSVWKDLP</sequence>
<dbReference type="RefSeq" id="WP_127683644.1">
    <property type="nucleotide sequence ID" value="NZ_SACM01000004.1"/>
</dbReference>
<dbReference type="Proteomes" id="UP000288587">
    <property type="component" value="Unassembled WGS sequence"/>
</dbReference>
<dbReference type="AlphaFoldDB" id="A0A437LE86"/>
<dbReference type="PANTHER" id="PTHR11102">
    <property type="entry name" value="SEL-1-LIKE PROTEIN"/>
    <property type="match status" value="1"/>
</dbReference>
<feature type="chain" id="PRO_5019176819" evidence="1">
    <location>
        <begin position="30"/>
        <end position="217"/>
    </location>
</feature>
<organism evidence="2 3">
    <name type="scientific">Inhella crocodyli</name>
    <dbReference type="NCBI Taxonomy" id="2499851"/>
    <lineage>
        <taxon>Bacteria</taxon>
        <taxon>Pseudomonadati</taxon>
        <taxon>Pseudomonadota</taxon>
        <taxon>Betaproteobacteria</taxon>
        <taxon>Burkholderiales</taxon>
        <taxon>Sphaerotilaceae</taxon>
        <taxon>Inhella</taxon>
    </lineage>
</organism>
<protein>
    <submittedName>
        <fullName evidence="2">Sel1 repeat family protein</fullName>
    </submittedName>
</protein>
<dbReference type="Pfam" id="PF08238">
    <property type="entry name" value="Sel1"/>
    <property type="match status" value="4"/>
</dbReference>
<name>A0A437LE86_9BURK</name>
<dbReference type="InterPro" id="IPR050767">
    <property type="entry name" value="Sel1_AlgK"/>
</dbReference>
<dbReference type="SMART" id="SM00671">
    <property type="entry name" value="SEL1"/>
    <property type="match status" value="4"/>
</dbReference>
<dbReference type="PANTHER" id="PTHR11102:SF160">
    <property type="entry name" value="ERAD-ASSOCIATED E3 UBIQUITIN-PROTEIN LIGASE COMPONENT HRD3"/>
    <property type="match status" value="1"/>
</dbReference>
<feature type="signal peptide" evidence="1">
    <location>
        <begin position="1"/>
        <end position="29"/>
    </location>
</feature>
<keyword evidence="3" id="KW-1185">Reference proteome</keyword>
<evidence type="ECO:0000256" key="1">
    <source>
        <dbReference type="SAM" id="SignalP"/>
    </source>
</evidence>
<reference evidence="2 3" key="1">
    <citation type="submission" date="2019-01" db="EMBL/GenBank/DDBJ databases">
        <authorList>
            <person name="Chen W.-M."/>
        </authorList>
    </citation>
    <scope>NUCLEOTIDE SEQUENCE [LARGE SCALE GENOMIC DNA]</scope>
    <source>
        <strain evidence="2 3">CCP-18</strain>
    </source>
</reference>
<dbReference type="EMBL" id="SACM01000004">
    <property type="protein sequence ID" value="RVT83680.1"/>
    <property type="molecule type" value="Genomic_DNA"/>
</dbReference>
<proteinExistence type="predicted"/>
<dbReference type="InterPro" id="IPR006597">
    <property type="entry name" value="Sel1-like"/>
</dbReference>
<comment type="caution">
    <text evidence="2">The sequence shown here is derived from an EMBL/GenBank/DDBJ whole genome shotgun (WGS) entry which is preliminary data.</text>
</comment>
<dbReference type="PROSITE" id="PS51257">
    <property type="entry name" value="PROKAR_LIPOPROTEIN"/>
    <property type="match status" value="1"/>
</dbReference>
<dbReference type="SUPFAM" id="SSF81901">
    <property type="entry name" value="HCP-like"/>
    <property type="match status" value="1"/>
</dbReference>
<dbReference type="OrthoDB" id="5365194at2"/>
<keyword evidence="1" id="KW-0732">Signal</keyword>
<gene>
    <name evidence="2" type="ORF">EOD73_13975</name>
</gene>
<evidence type="ECO:0000313" key="3">
    <source>
        <dbReference type="Proteomes" id="UP000288587"/>
    </source>
</evidence>
<dbReference type="Gene3D" id="1.25.40.10">
    <property type="entry name" value="Tetratricopeptide repeat domain"/>
    <property type="match status" value="1"/>
</dbReference>
<evidence type="ECO:0000313" key="2">
    <source>
        <dbReference type="EMBL" id="RVT83680.1"/>
    </source>
</evidence>
<dbReference type="InterPro" id="IPR011990">
    <property type="entry name" value="TPR-like_helical_dom_sf"/>
</dbReference>
<accession>A0A437LE86</accession>